<feature type="transmembrane region" description="Helical" evidence="3">
    <location>
        <begin position="12"/>
        <end position="33"/>
    </location>
</feature>
<evidence type="ECO:0000256" key="2">
    <source>
        <dbReference type="SAM" id="MobiDB-lite"/>
    </source>
</evidence>
<dbReference type="RefSeq" id="WP_226728582.1">
    <property type="nucleotide sequence ID" value="NZ_JAJAUY010000077.1"/>
</dbReference>
<comment type="caution">
    <text evidence="4">The sequence shown here is derived from an EMBL/GenBank/DDBJ whole genome shotgun (WGS) entry which is preliminary data.</text>
</comment>
<organism evidence="4 5">
    <name type="scientific">Streptomyces antimicrobicus</name>
    <dbReference type="NCBI Taxonomy" id="2883108"/>
    <lineage>
        <taxon>Bacteria</taxon>
        <taxon>Bacillati</taxon>
        <taxon>Actinomycetota</taxon>
        <taxon>Actinomycetes</taxon>
        <taxon>Kitasatosporales</taxon>
        <taxon>Streptomycetaceae</taxon>
        <taxon>Streptomyces</taxon>
    </lineage>
</organism>
<evidence type="ECO:0000256" key="3">
    <source>
        <dbReference type="SAM" id="Phobius"/>
    </source>
</evidence>
<reference evidence="4 5" key="1">
    <citation type="submission" date="2021-10" db="EMBL/GenBank/DDBJ databases">
        <title>Streptomyces sp. strain SMC 277, a novel streptomycete isolated from soil.</title>
        <authorList>
            <person name="Chanama M."/>
        </authorList>
    </citation>
    <scope>NUCLEOTIDE SEQUENCE [LARGE SCALE GENOMIC DNA]</scope>
    <source>
        <strain evidence="4 5">SMC 277</strain>
    </source>
</reference>
<evidence type="ECO:0000256" key="1">
    <source>
        <dbReference type="SAM" id="Coils"/>
    </source>
</evidence>
<feature type="compositionally biased region" description="Low complexity" evidence="2">
    <location>
        <begin position="255"/>
        <end position="266"/>
    </location>
</feature>
<feature type="coiled-coil region" evidence="1">
    <location>
        <begin position="140"/>
        <end position="184"/>
    </location>
</feature>
<keyword evidence="3" id="KW-0812">Transmembrane</keyword>
<evidence type="ECO:0000313" key="4">
    <source>
        <dbReference type="EMBL" id="MCB5181498.1"/>
    </source>
</evidence>
<keyword evidence="3" id="KW-1133">Transmembrane helix</keyword>
<evidence type="ECO:0000313" key="5">
    <source>
        <dbReference type="Proteomes" id="UP001199054"/>
    </source>
</evidence>
<dbReference type="EMBL" id="JAJAUY010000077">
    <property type="protein sequence ID" value="MCB5181498.1"/>
    <property type="molecule type" value="Genomic_DNA"/>
</dbReference>
<keyword evidence="5" id="KW-1185">Reference proteome</keyword>
<protein>
    <recommendedName>
        <fullName evidence="6">DUF2637 domain-containing protein</fullName>
    </recommendedName>
</protein>
<feature type="transmembrane region" description="Helical" evidence="3">
    <location>
        <begin position="110"/>
        <end position="132"/>
    </location>
</feature>
<dbReference type="Proteomes" id="UP001199054">
    <property type="component" value="Unassembled WGS sequence"/>
</dbReference>
<proteinExistence type="predicted"/>
<feature type="compositionally biased region" description="Acidic residues" evidence="2">
    <location>
        <begin position="352"/>
        <end position="368"/>
    </location>
</feature>
<keyword evidence="1" id="KW-0175">Coiled coil</keyword>
<feature type="region of interest" description="Disordered" evidence="2">
    <location>
        <begin position="226"/>
        <end position="271"/>
    </location>
</feature>
<gene>
    <name evidence="4" type="ORF">LG632_19180</name>
</gene>
<evidence type="ECO:0008006" key="6">
    <source>
        <dbReference type="Google" id="ProtNLM"/>
    </source>
</evidence>
<name>A0ABS8BA42_9ACTN</name>
<feature type="region of interest" description="Disordered" evidence="2">
    <location>
        <begin position="348"/>
        <end position="368"/>
    </location>
</feature>
<feature type="transmembrane region" description="Helical" evidence="3">
    <location>
        <begin position="45"/>
        <end position="67"/>
    </location>
</feature>
<accession>A0ABS8BA42</accession>
<sequence>MKKTLSLYADARTGVLAILGAVTLGVAVLSVAVNYGILESAFGGWAVPTVWALDALWLTFLGAEILAGNHRQRAQRVRIAGLALTVLIAALPTADLIMNRVQGGRFDLAVVLTPVAIVATKAAWWVVLPSLGRRTSPETRLRLHEQRQEVADRLEEMEADAAHRIELLRQATELERQVAEAETDYRASVLAVQRETTERLHRQAEATAQTVAEKPLPALVGAIPLPTLGQWTPTAPALPGTGGRDSRHGTAPQVSGPSGTPGETGSDTASHPEDQAVTLAELAAVSGVPVPRRGVALSDEQMDVVLRHLRYGDDPPLSYRQARAAFRRAGYVGGEERVRHAWAELMRKEGAEESDGDVSDEEPEDAAL</sequence>
<keyword evidence="3" id="KW-0472">Membrane</keyword>
<feature type="transmembrane region" description="Helical" evidence="3">
    <location>
        <begin position="79"/>
        <end position="98"/>
    </location>
</feature>